<feature type="region of interest" description="Disordered" evidence="1">
    <location>
        <begin position="211"/>
        <end position="265"/>
    </location>
</feature>
<evidence type="ECO:0000313" key="3">
    <source>
        <dbReference type="Proteomes" id="UP000076842"/>
    </source>
</evidence>
<name>A0A165IJE2_9BASI</name>
<dbReference type="Proteomes" id="UP000076842">
    <property type="component" value="Unassembled WGS sequence"/>
</dbReference>
<feature type="non-terminal residue" evidence="2">
    <location>
        <position position="1"/>
    </location>
</feature>
<dbReference type="EMBL" id="KV423929">
    <property type="protein sequence ID" value="KZT60650.1"/>
    <property type="molecule type" value="Genomic_DNA"/>
</dbReference>
<proteinExistence type="predicted"/>
<keyword evidence="3" id="KW-1185">Reference proteome</keyword>
<dbReference type="OrthoDB" id="10584471at2759"/>
<evidence type="ECO:0000313" key="2">
    <source>
        <dbReference type="EMBL" id="KZT60650.1"/>
    </source>
</evidence>
<evidence type="ECO:0000256" key="1">
    <source>
        <dbReference type="SAM" id="MobiDB-lite"/>
    </source>
</evidence>
<dbReference type="AlphaFoldDB" id="A0A165IJE2"/>
<feature type="region of interest" description="Disordered" evidence="1">
    <location>
        <begin position="315"/>
        <end position="335"/>
    </location>
</feature>
<organism evidence="2 3">
    <name type="scientific">Calocera cornea HHB12733</name>
    <dbReference type="NCBI Taxonomy" id="1353952"/>
    <lineage>
        <taxon>Eukaryota</taxon>
        <taxon>Fungi</taxon>
        <taxon>Dikarya</taxon>
        <taxon>Basidiomycota</taxon>
        <taxon>Agaricomycotina</taxon>
        <taxon>Dacrymycetes</taxon>
        <taxon>Dacrymycetales</taxon>
        <taxon>Dacrymycetaceae</taxon>
        <taxon>Calocera</taxon>
    </lineage>
</organism>
<protein>
    <submittedName>
        <fullName evidence="2">Uncharacterized protein</fullName>
    </submittedName>
</protein>
<dbReference type="InParanoid" id="A0A165IJE2"/>
<reference evidence="2 3" key="1">
    <citation type="journal article" date="2016" name="Mol. Biol. Evol.">
        <title>Comparative Genomics of Early-Diverging Mushroom-Forming Fungi Provides Insights into the Origins of Lignocellulose Decay Capabilities.</title>
        <authorList>
            <person name="Nagy L.G."/>
            <person name="Riley R."/>
            <person name="Tritt A."/>
            <person name="Adam C."/>
            <person name="Daum C."/>
            <person name="Floudas D."/>
            <person name="Sun H."/>
            <person name="Yadav J.S."/>
            <person name="Pangilinan J."/>
            <person name="Larsson K.H."/>
            <person name="Matsuura K."/>
            <person name="Barry K."/>
            <person name="Labutti K."/>
            <person name="Kuo R."/>
            <person name="Ohm R.A."/>
            <person name="Bhattacharya S.S."/>
            <person name="Shirouzu T."/>
            <person name="Yoshinaga Y."/>
            <person name="Martin F.M."/>
            <person name="Grigoriev I.V."/>
            <person name="Hibbett D.S."/>
        </authorList>
    </citation>
    <scope>NUCLEOTIDE SEQUENCE [LARGE SCALE GENOMIC DNA]</scope>
    <source>
        <strain evidence="2 3">HHB12733</strain>
    </source>
</reference>
<sequence>SHPSLSSLSTHHLNAILCTSWQTPLPYPEAQLQQHPPEGCTRLGIELQIDAQDCDAFIEQHDVSLVREQVIECLRERGVAHLVRGGPHETLVYRYDVDRVAVRAAVDVLERDVEDFHIVVNRSYPTLLFLHNSIFTEPEDGYLLRKELGTLRGTLDGGLDKVTQADDICTLVCEAYLAYLRLPRAAVCEALIPQLRGVPIPVSAHARLPSPVIPDDSAPEEVQDDGVSYEAGSERKRRPSPRLVERAEPSKRGAKRKSPYTNREHLSYKKIKTERGTRVSLNYGLWERPTADGSQPAARRTSLVEALLKTLLPEGLSLPSPTPEAGKPAPAEHSQDTVGTVLGTRAASFGVGAAITWGALSALQLLR</sequence>
<gene>
    <name evidence="2" type="ORF">CALCODRAFT_515248</name>
</gene>
<accession>A0A165IJE2</accession>